<keyword evidence="2" id="KW-1185">Reference proteome</keyword>
<dbReference type="RefSeq" id="WP_093022045.1">
    <property type="nucleotide sequence ID" value="NZ_FPBK01000001.1"/>
</dbReference>
<gene>
    <name evidence="1" type="ORF">SAMN05216480_101312</name>
</gene>
<dbReference type="AlphaFoldDB" id="A0A1I7EVR3"/>
<dbReference type="Proteomes" id="UP000199138">
    <property type="component" value="Unassembled WGS sequence"/>
</dbReference>
<evidence type="ECO:0008006" key="3">
    <source>
        <dbReference type="Google" id="ProtNLM"/>
    </source>
</evidence>
<proteinExistence type="predicted"/>
<sequence>MKYFLIFTFFLVIGCNDSVDNFPHYKTIRVNNLDLNLKSDRALNKISNLLNGGNELYSSIDTEGRFPAVTQCEVFFQLSEENKILYLRKTFYKDFSMSKLQGFIDYKLPIKDIDVNNLGFTIESSGMYRGEYAHFEINSKYSNEEAFGYCSSRVDESGNIQQIGDVSNTRFCFFPVKVEVARTLEKQLKIFIENFDQK</sequence>
<organism evidence="1 2">
    <name type="scientific">Pustulibacterium marinum</name>
    <dbReference type="NCBI Taxonomy" id="1224947"/>
    <lineage>
        <taxon>Bacteria</taxon>
        <taxon>Pseudomonadati</taxon>
        <taxon>Bacteroidota</taxon>
        <taxon>Flavobacteriia</taxon>
        <taxon>Flavobacteriales</taxon>
        <taxon>Flavobacteriaceae</taxon>
        <taxon>Pustulibacterium</taxon>
    </lineage>
</organism>
<dbReference type="PROSITE" id="PS51257">
    <property type="entry name" value="PROKAR_LIPOPROTEIN"/>
    <property type="match status" value="1"/>
</dbReference>
<evidence type="ECO:0000313" key="2">
    <source>
        <dbReference type="Proteomes" id="UP000199138"/>
    </source>
</evidence>
<name>A0A1I7EVR3_9FLAO</name>
<dbReference type="EMBL" id="FPBK01000001">
    <property type="protein sequence ID" value="SFU28016.1"/>
    <property type="molecule type" value="Genomic_DNA"/>
</dbReference>
<dbReference type="STRING" id="1224947.SAMN05216480_101312"/>
<protein>
    <recommendedName>
        <fullName evidence="3">Lipoprotein</fullName>
    </recommendedName>
</protein>
<accession>A0A1I7EVR3</accession>
<evidence type="ECO:0000313" key="1">
    <source>
        <dbReference type="EMBL" id="SFU28016.1"/>
    </source>
</evidence>
<reference evidence="2" key="1">
    <citation type="submission" date="2016-10" db="EMBL/GenBank/DDBJ databases">
        <authorList>
            <person name="Varghese N."/>
            <person name="Submissions S."/>
        </authorList>
    </citation>
    <scope>NUCLEOTIDE SEQUENCE [LARGE SCALE GENOMIC DNA]</scope>
    <source>
        <strain evidence="2">CGMCC 1.12333</strain>
    </source>
</reference>